<sequence length="137" mass="15049">MRFPAPVSAAEMTDSQARRIPKRSPSGQFRARACPARPAAPGAPGRSRRTRPAGTRSVIHPLAPRHARHHHSVNPPETCQHKDLTDLPPPQLNPNRTIHTFRPHRLLRPRVVSAVVVCDRSGALDHERAAASAAAFR</sequence>
<dbReference type="AlphaFoldDB" id="A0A919UBN8"/>
<dbReference type="Proteomes" id="UP000660611">
    <property type="component" value="Unassembled WGS sequence"/>
</dbReference>
<evidence type="ECO:0000313" key="3">
    <source>
        <dbReference type="Proteomes" id="UP000660611"/>
    </source>
</evidence>
<dbReference type="EMBL" id="BONQ01000123">
    <property type="protein sequence ID" value="GIG49689.1"/>
    <property type="molecule type" value="Genomic_DNA"/>
</dbReference>
<feature type="compositionally biased region" description="Low complexity" evidence="1">
    <location>
        <begin position="30"/>
        <end position="45"/>
    </location>
</feature>
<feature type="region of interest" description="Disordered" evidence="1">
    <location>
        <begin position="1"/>
        <end position="97"/>
    </location>
</feature>
<evidence type="ECO:0000313" key="2">
    <source>
        <dbReference type="EMBL" id="GIG49689.1"/>
    </source>
</evidence>
<protein>
    <submittedName>
        <fullName evidence="2">Uncharacterized protein</fullName>
    </submittedName>
</protein>
<accession>A0A919UBN8</accession>
<reference evidence="2" key="1">
    <citation type="submission" date="2021-01" db="EMBL/GenBank/DDBJ databases">
        <title>Whole genome shotgun sequence of Dactylosporangium siamense NBRC 106093.</title>
        <authorList>
            <person name="Komaki H."/>
            <person name="Tamura T."/>
        </authorList>
    </citation>
    <scope>NUCLEOTIDE SEQUENCE</scope>
    <source>
        <strain evidence="2">NBRC 106093</strain>
    </source>
</reference>
<name>A0A919UBN8_9ACTN</name>
<comment type="caution">
    <text evidence="2">The sequence shown here is derived from an EMBL/GenBank/DDBJ whole genome shotgun (WGS) entry which is preliminary data.</text>
</comment>
<feature type="compositionally biased region" description="Low complexity" evidence="1">
    <location>
        <begin position="52"/>
        <end position="62"/>
    </location>
</feature>
<organism evidence="2 3">
    <name type="scientific">Dactylosporangium siamense</name>
    <dbReference type="NCBI Taxonomy" id="685454"/>
    <lineage>
        <taxon>Bacteria</taxon>
        <taxon>Bacillati</taxon>
        <taxon>Actinomycetota</taxon>
        <taxon>Actinomycetes</taxon>
        <taxon>Micromonosporales</taxon>
        <taxon>Micromonosporaceae</taxon>
        <taxon>Dactylosporangium</taxon>
    </lineage>
</organism>
<gene>
    <name evidence="2" type="ORF">Dsi01nite_077300</name>
</gene>
<keyword evidence="3" id="KW-1185">Reference proteome</keyword>
<proteinExistence type="predicted"/>
<feature type="compositionally biased region" description="Basic residues" evidence="1">
    <location>
        <begin position="63"/>
        <end position="72"/>
    </location>
</feature>
<evidence type="ECO:0000256" key="1">
    <source>
        <dbReference type="SAM" id="MobiDB-lite"/>
    </source>
</evidence>